<evidence type="ECO:0000259" key="18">
    <source>
        <dbReference type="Pfam" id="PF01108"/>
    </source>
</evidence>
<comment type="subcellular location">
    <subcellularLocation>
        <location evidence="1">Cell membrane</location>
        <topology evidence="1">Single-pass type I membrane protein</topology>
    </subcellularLocation>
</comment>
<evidence type="ECO:0000256" key="7">
    <source>
        <dbReference type="ARBA" id="ARBA00022989"/>
    </source>
</evidence>
<dbReference type="Ensembl" id="ENSCAFT00030016727.1">
    <property type="protein sequence ID" value="ENSCAFP00030014619.1"/>
    <property type="gene ID" value="ENSCAFG00030009009.1"/>
</dbReference>
<feature type="region of interest" description="Disordered" evidence="16">
    <location>
        <begin position="344"/>
        <end position="392"/>
    </location>
</feature>
<evidence type="ECO:0000259" key="19">
    <source>
        <dbReference type="Pfam" id="PF09294"/>
    </source>
</evidence>
<evidence type="ECO:0000256" key="10">
    <source>
        <dbReference type="ARBA" id="ARBA00023170"/>
    </source>
</evidence>
<dbReference type="Pfam" id="PF01108">
    <property type="entry name" value="Tissue_fac"/>
    <property type="match status" value="1"/>
</dbReference>
<evidence type="ECO:0000256" key="15">
    <source>
        <dbReference type="ARBA" id="ARBA00076545"/>
    </source>
</evidence>
<dbReference type="Gene3D" id="2.60.40.10">
    <property type="entry name" value="Immunoglobulins"/>
    <property type="match status" value="2"/>
</dbReference>
<reference evidence="21" key="1">
    <citation type="submission" date="2018-10" db="EMBL/GenBank/DDBJ databases">
        <title>De novo assembly of a Great Dane genome.</title>
        <authorList>
            <person name="Kidd J.M."/>
            <person name="Pendleton A.L."/>
            <person name="Shen F."/>
            <person name="Emery S."/>
        </authorList>
    </citation>
    <scope>NUCLEOTIDE SEQUENCE [LARGE SCALE GENOMIC DNA]</scope>
    <source>
        <strain evidence="21">Great Dane</strain>
    </source>
</reference>
<dbReference type="InterPro" id="IPR015373">
    <property type="entry name" value="Interferon/interleukin_rcp_dom"/>
</dbReference>
<name>A0A8C0TRV2_CANLF</name>
<keyword evidence="9" id="KW-1015">Disulfide bond</keyword>
<dbReference type="SUPFAM" id="SSF49265">
    <property type="entry name" value="Fibronectin type III"/>
    <property type="match status" value="2"/>
</dbReference>
<dbReference type="Proteomes" id="UP000694542">
    <property type="component" value="Chromosome 31"/>
</dbReference>
<feature type="compositionally biased region" description="Acidic residues" evidence="16">
    <location>
        <begin position="309"/>
        <end position="318"/>
    </location>
</feature>
<protein>
    <recommendedName>
        <fullName evidence="14">Interferon alpha/beta receptor 2</fullName>
    </recommendedName>
    <alternativeName>
        <fullName evidence="15">Type I interferon receptor 2</fullName>
    </alternativeName>
</protein>
<evidence type="ECO:0000313" key="20">
    <source>
        <dbReference type="Ensembl" id="ENSCAFP00030014619.1"/>
    </source>
</evidence>
<evidence type="ECO:0000256" key="17">
    <source>
        <dbReference type="SAM" id="Phobius"/>
    </source>
</evidence>
<evidence type="ECO:0000256" key="3">
    <source>
        <dbReference type="ARBA" id="ARBA00022475"/>
    </source>
</evidence>
<dbReference type="Ensembl" id="ENSCAFT00040047453.1">
    <property type="protein sequence ID" value="ENSCAFP00040041422.1"/>
    <property type="gene ID" value="ENSCAFG00040025430.1"/>
</dbReference>
<proteinExistence type="inferred from homology"/>
<evidence type="ECO:0000256" key="5">
    <source>
        <dbReference type="ARBA" id="ARBA00022692"/>
    </source>
</evidence>
<evidence type="ECO:0000256" key="14">
    <source>
        <dbReference type="ARBA" id="ARBA00068670"/>
    </source>
</evidence>
<evidence type="ECO:0000256" key="2">
    <source>
        <dbReference type="ARBA" id="ARBA00005399"/>
    </source>
</evidence>
<reference evidence="20" key="2">
    <citation type="submission" date="2019-03" db="EMBL/GenBank/DDBJ databases">
        <authorList>
            <person name="Warren W.C."/>
            <person name="Johnson G.S."/>
        </authorList>
    </citation>
    <scope>NUCLEOTIDE SEQUENCE [LARGE SCALE GENOMIC DNA]</scope>
    <source>
        <strain evidence="20">Basenji</strain>
    </source>
</reference>
<feature type="domain" description="Fibronectin type-III" evidence="18">
    <location>
        <begin position="27"/>
        <end position="105"/>
    </location>
</feature>
<dbReference type="PANTHER" id="PTHR20859:SF84">
    <property type="entry name" value="INTERFERON ALPHA_BETA RECEPTOR 2"/>
    <property type="match status" value="1"/>
</dbReference>
<evidence type="ECO:0000313" key="22">
    <source>
        <dbReference type="Proteomes" id="UP000694542"/>
    </source>
</evidence>
<dbReference type="Proteomes" id="UP000694429">
    <property type="component" value="Chromosome 31"/>
</dbReference>
<evidence type="ECO:0000256" key="11">
    <source>
        <dbReference type="ARBA" id="ARBA00023180"/>
    </source>
</evidence>
<evidence type="ECO:0000256" key="1">
    <source>
        <dbReference type="ARBA" id="ARBA00004251"/>
    </source>
</evidence>
<accession>A0A8C0TRV2</accession>
<dbReference type="InterPro" id="IPR003961">
    <property type="entry name" value="FN3_dom"/>
</dbReference>
<keyword evidence="5 17" id="KW-0812">Transmembrane</keyword>
<dbReference type="AlphaFoldDB" id="A0A8C0TRV2"/>
<gene>
    <name evidence="21" type="primary">IFNAR2</name>
</gene>
<keyword evidence="6" id="KW-0732">Signal</keyword>
<sequence>MGRSWVPDSVSLSCLLFPLDLSDKFCTFKVTFRNFRLILSWELKNHSVVPDRYTLRYTVISRPDQVKIVEHCSNTTASSCDLTDVWEVLPETYSIRVDGFRGNTTLVQCSSYLFLVTHMSLEPPEFDIVGFTDHINVLVKFPPVIPKILGGGVLKFYLSLIIEEQSGNIVKKHNPELNENITGNFTYVIDKLLPNTNYCVSVYFKPRNLGAVHRSPVKCILLQPGQETESSESAKIGGIITMFVIAAVIVITIIILKRVGYICLRNHFPKVLNFYNFSTWVFPEMPPLETVAFVEVIHVNRKKKVWDYNYDDESDSNDDTATPQTNAGGYTMHGLVGRLLGPASASSATPEDCMEPDAEEPDPSEPDTDIDTEPLVPSGPSPGQSEGTSGAYECRGKQLQDPITEEDSWSTGGSGDKITFNVNLSSVFMRVLDDDLEVPPGLPSFPEETYNLQESHRLETSSLAANGEGTQPLFPTPSAECQWPEDVLSDESDSSESDVDIGDGYIMRVEDSGEGAATLRDPSQGESTVWDLLSRSLRPKSQLLSPFF</sequence>
<dbReference type="InterPro" id="IPR013783">
    <property type="entry name" value="Ig-like_fold"/>
</dbReference>
<keyword evidence="10" id="KW-0675">Receptor</keyword>
<evidence type="ECO:0000256" key="6">
    <source>
        <dbReference type="ARBA" id="ARBA00022729"/>
    </source>
</evidence>
<evidence type="ECO:0000256" key="12">
    <source>
        <dbReference type="ARBA" id="ARBA00057968"/>
    </source>
</evidence>
<dbReference type="PANTHER" id="PTHR20859">
    <property type="entry name" value="INTERFERON/INTERLEUKIN RECEPTOR"/>
    <property type="match status" value="1"/>
</dbReference>
<dbReference type="FunFam" id="2.60.40.10:FF:000909">
    <property type="entry name" value="Interferon alpha/beta receptor 2"/>
    <property type="match status" value="1"/>
</dbReference>
<keyword evidence="3" id="KW-1003">Cell membrane</keyword>
<dbReference type="GO" id="GO:0005615">
    <property type="term" value="C:extracellular space"/>
    <property type="evidence" value="ECO:0007669"/>
    <property type="project" value="UniProtKB-ARBA"/>
</dbReference>
<dbReference type="InterPro" id="IPR050650">
    <property type="entry name" value="Type-II_Cytokine-TF_Rcpt"/>
</dbReference>
<evidence type="ECO:0000313" key="21">
    <source>
        <dbReference type="Ensembl" id="ENSCAFP00040041422.1"/>
    </source>
</evidence>
<comment type="function">
    <text evidence="12">Together with IFNAR1, forms the heterodimeric receptor for type I interferons (including interferons alpha, beta, epsilon, omega and kappa). Type I interferon binding activates the JAK-STAT signaling cascade, resulting in transcriptional activation or repression of interferon-regulated genes that encode the effectors of the interferon response. Mechanistically, type I interferon-binding brings the IFNAR1 and IFNAR2 subunits into close proximity with one another, driving their associated Janus kinases (JAKs) (TYK2 bound to IFNAR1 and JAK1 bound to IFNAR2) to cross-phosphorylate one another. The activated kinases phosphorylate specific tyrosine residues on the intracellular domains of IFNAR1 and IFNAR2, forming docking sites for the STAT transcription factors (STAT1, STAT2 and STAT). STAT proteins are then phosphorylated by the JAKs, promoting their translocation into the nucleus to regulate expression of interferon-regulated genes.</text>
</comment>
<dbReference type="FunFam" id="2.60.40.10:FF:001156">
    <property type="entry name" value="Interferon alpha/beta receptor 2"/>
    <property type="match status" value="1"/>
</dbReference>
<feature type="domain" description="Interferon/interleukin receptor" evidence="19">
    <location>
        <begin position="120"/>
        <end position="221"/>
    </location>
</feature>
<dbReference type="GO" id="GO:0004905">
    <property type="term" value="F:type I interferon receptor activity"/>
    <property type="evidence" value="ECO:0007669"/>
    <property type="project" value="UniProtKB-ARBA"/>
</dbReference>
<evidence type="ECO:0000256" key="4">
    <source>
        <dbReference type="ARBA" id="ARBA00022553"/>
    </source>
</evidence>
<comment type="subunit">
    <text evidence="13">Heterodimer with IFNAR1; forming the receptor for type I interferon. Interacts with the transcriptional factors STAT1 and STAT2. Interacts with JAK1. Interacts with USP18; indirectly via STAT2, it negatively regulates the assembly of the ternary interferon-IFNAR1-IFNAR2 complex and therefore type I interferon signaling.</text>
</comment>
<comment type="similarity">
    <text evidence="2">Belongs to the type II cytokine receptor family.</text>
</comment>
<dbReference type="InterPro" id="IPR036116">
    <property type="entry name" value="FN3_sf"/>
</dbReference>
<reference evidence="21" key="3">
    <citation type="submission" date="2025-05" db="UniProtKB">
        <authorList>
            <consortium name="Ensembl"/>
        </authorList>
    </citation>
    <scope>IDENTIFICATION</scope>
</reference>
<feature type="region of interest" description="Disordered" evidence="16">
    <location>
        <begin position="309"/>
        <end position="328"/>
    </location>
</feature>
<keyword evidence="11" id="KW-0325">Glycoprotein</keyword>
<feature type="compositionally biased region" description="Acidic residues" evidence="16">
    <location>
        <begin position="352"/>
        <end position="372"/>
    </location>
</feature>
<evidence type="ECO:0000256" key="16">
    <source>
        <dbReference type="SAM" id="MobiDB-lite"/>
    </source>
</evidence>
<keyword evidence="4" id="KW-0597">Phosphoprotein</keyword>
<keyword evidence="8 17" id="KW-0472">Membrane</keyword>
<keyword evidence="7 17" id="KW-1133">Transmembrane helix</keyword>
<dbReference type="GO" id="GO:0005886">
    <property type="term" value="C:plasma membrane"/>
    <property type="evidence" value="ECO:0007669"/>
    <property type="project" value="UniProtKB-SubCell"/>
</dbReference>
<dbReference type="Pfam" id="PF09294">
    <property type="entry name" value="Interfer-bind"/>
    <property type="match status" value="1"/>
</dbReference>
<feature type="transmembrane region" description="Helical" evidence="17">
    <location>
        <begin position="236"/>
        <end position="256"/>
    </location>
</feature>
<organism evidence="21 22">
    <name type="scientific">Canis lupus familiaris</name>
    <name type="common">Dog</name>
    <name type="synonym">Canis familiaris</name>
    <dbReference type="NCBI Taxonomy" id="9615"/>
    <lineage>
        <taxon>Eukaryota</taxon>
        <taxon>Metazoa</taxon>
        <taxon>Chordata</taxon>
        <taxon>Craniata</taxon>
        <taxon>Vertebrata</taxon>
        <taxon>Euteleostomi</taxon>
        <taxon>Mammalia</taxon>
        <taxon>Eutheria</taxon>
        <taxon>Laurasiatheria</taxon>
        <taxon>Carnivora</taxon>
        <taxon>Caniformia</taxon>
        <taxon>Canidae</taxon>
        <taxon>Canis</taxon>
    </lineage>
</organism>
<evidence type="ECO:0000256" key="9">
    <source>
        <dbReference type="ARBA" id="ARBA00023157"/>
    </source>
</evidence>
<evidence type="ECO:0000256" key="13">
    <source>
        <dbReference type="ARBA" id="ARBA00066130"/>
    </source>
</evidence>
<evidence type="ECO:0000256" key="8">
    <source>
        <dbReference type="ARBA" id="ARBA00023136"/>
    </source>
</evidence>